<reference evidence="2 3" key="1">
    <citation type="submission" date="2020-09" db="EMBL/GenBank/DDBJ databases">
        <title>Investigation of environmental microbes.</title>
        <authorList>
            <person name="Ou Y."/>
            <person name="Kang Q."/>
        </authorList>
    </citation>
    <scope>NUCLEOTIDE SEQUENCE [LARGE SCALE GENOMIC DNA]</scope>
    <source>
        <strain evidence="2 3">KJZ-14</strain>
    </source>
</reference>
<evidence type="ECO:0000313" key="2">
    <source>
        <dbReference type="EMBL" id="QNV38180.1"/>
    </source>
</evidence>
<evidence type="ECO:0000313" key="3">
    <source>
        <dbReference type="Proteomes" id="UP000516404"/>
    </source>
</evidence>
<dbReference type="GeneID" id="96623103"/>
<evidence type="ECO:0000256" key="1">
    <source>
        <dbReference type="SAM" id="Phobius"/>
    </source>
</evidence>
<proteinExistence type="predicted"/>
<sequence length="75" mass="8111">MKISSVFALLTSLSGVIALGLFLWIYVEGTVLGSSDPNIGGGILLLLSIALTVIFAVLWAGFALYERAKKRRNRQ</sequence>
<dbReference type="RefSeq" id="WP_190724919.1">
    <property type="nucleotide sequence ID" value="NZ_CP061539.1"/>
</dbReference>
<organism evidence="2 3">
    <name type="scientific">Rothia terrae</name>
    <dbReference type="NCBI Taxonomy" id="396015"/>
    <lineage>
        <taxon>Bacteria</taxon>
        <taxon>Bacillati</taxon>
        <taxon>Actinomycetota</taxon>
        <taxon>Actinomycetes</taxon>
        <taxon>Micrococcales</taxon>
        <taxon>Micrococcaceae</taxon>
        <taxon>Rothia</taxon>
    </lineage>
</organism>
<feature type="transmembrane region" description="Helical" evidence="1">
    <location>
        <begin position="7"/>
        <end position="27"/>
    </location>
</feature>
<keyword evidence="1" id="KW-0472">Membrane</keyword>
<dbReference type="EMBL" id="CP061539">
    <property type="protein sequence ID" value="QNV38180.1"/>
    <property type="molecule type" value="Genomic_DNA"/>
</dbReference>
<name>A0A7H2BET4_9MICC</name>
<protein>
    <submittedName>
        <fullName evidence="2">Uncharacterized protein</fullName>
    </submittedName>
</protein>
<accession>A0A7H2BET4</accession>
<feature type="transmembrane region" description="Helical" evidence="1">
    <location>
        <begin position="39"/>
        <end position="65"/>
    </location>
</feature>
<keyword evidence="1" id="KW-1133">Transmembrane helix</keyword>
<dbReference type="AlphaFoldDB" id="A0A7H2BET4"/>
<dbReference type="Proteomes" id="UP000516404">
    <property type="component" value="Chromosome"/>
</dbReference>
<keyword evidence="3" id="KW-1185">Reference proteome</keyword>
<keyword evidence="1" id="KW-0812">Transmembrane</keyword>
<gene>
    <name evidence="2" type="ORF">IDM49_02540</name>
</gene>
<dbReference type="KEGG" id="rter:IDM49_02540"/>